<dbReference type="PANTHER" id="PTHR11709">
    <property type="entry name" value="MULTI-COPPER OXIDASE"/>
    <property type="match status" value="1"/>
</dbReference>
<dbReference type="GO" id="GO:0005886">
    <property type="term" value="C:plasma membrane"/>
    <property type="evidence" value="ECO:0007669"/>
    <property type="project" value="UniProtKB-SubCell"/>
</dbReference>
<dbReference type="InParanoid" id="A3LZE5"/>
<keyword evidence="5" id="KW-0813">Transport</keyword>
<dbReference type="SUPFAM" id="SSF49503">
    <property type="entry name" value="Cupredoxins"/>
    <property type="match status" value="3"/>
</dbReference>
<evidence type="ECO:0000256" key="4">
    <source>
        <dbReference type="ARBA" id="ARBA00022475"/>
    </source>
</evidence>
<evidence type="ECO:0000256" key="2">
    <source>
        <dbReference type="ARBA" id="ARBA00004162"/>
    </source>
</evidence>
<dbReference type="InterPro" id="IPR011707">
    <property type="entry name" value="Cu-oxidase-like_N"/>
</dbReference>
<keyword evidence="4" id="KW-1003">Cell membrane</keyword>
<keyword evidence="5" id="KW-0406">Ion transport</keyword>
<evidence type="ECO:0000256" key="12">
    <source>
        <dbReference type="ARBA" id="ARBA00023008"/>
    </source>
</evidence>
<dbReference type="AlphaFoldDB" id="A3LZE5"/>
<keyword evidence="9" id="KW-0677">Repeat</keyword>
<evidence type="ECO:0000313" key="20">
    <source>
        <dbReference type="Proteomes" id="UP000002258"/>
    </source>
</evidence>
<keyword evidence="6 15" id="KW-0812">Transmembrane</keyword>
<evidence type="ECO:0000256" key="6">
    <source>
        <dbReference type="ARBA" id="ARBA00022692"/>
    </source>
</evidence>
<dbReference type="STRING" id="322104.A3LZE5"/>
<dbReference type="Pfam" id="PF00394">
    <property type="entry name" value="Cu-oxidase"/>
    <property type="match status" value="1"/>
</dbReference>
<dbReference type="GO" id="GO:0033215">
    <property type="term" value="P:reductive iron assimilation"/>
    <property type="evidence" value="ECO:0007669"/>
    <property type="project" value="TreeGrafter"/>
</dbReference>
<evidence type="ECO:0000259" key="17">
    <source>
        <dbReference type="Pfam" id="PF07731"/>
    </source>
</evidence>
<dbReference type="Pfam" id="PF07731">
    <property type="entry name" value="Cu-oxidase_2"/>
    <property type="match status" value="1"/>
</dbReference>
<evidence type="ECO:0000259" key="16">
    <source>
        <dbReference type="Pfam" id="PF00394"/>
    </source>
</evidence>
<keyword evidence="12" id="KW-0186">Copper</keyword>
<dbReference type="PROSITE" id="PS00079">
    <property type="entry name" value="MULTICOPPER_OXIDASE1"/>
    <property type="match status" value="2"/>
</dbReference>
<proteinExistence type="inferred from homology"/>
<keyword evidence="10 15" id="KW-1133">Transmembrane helix</keyword>
<evidence type="ECO:0000256" key="9">
    <source>
        <dbReference type="ARBA" id="ARBA00022737"/>
    </source>
</evidence>
<evidence type="ECO:0000256" key="8">
    <source>
        <dbReference type="ARBA" id="ARBA00022729"/>
    </source>
</evidence>
<feature type="domain" description="Plastocyanin-like" evidence="17">
    <location>
        <begin position="369"/>
        <end position="509"/>
    </location>
</feature>
<dbReference type="CDD" id="cd13877">
    <property type="entry name" value="CuRO_2_Fet3p_like"/>
    <property type="match status" value="1"/>
</dbReference>
<gene>
    <name evidence="19" type="primary">FET3</name>
    <name evidence="19" type="ORF">PICST_79365</name>
</gene>
<dbReference type="PROSITE" id="PS00080">
    <property type="entry name" value="MULTICOPPER_OXIDASE2"/>
    <property type="match status" value="1"/>
</dbReference>
<keyword evidence="5" id="KW-0410">Iron transport</keyword>
<dbReference type="InterPro" id="IPR001117">
    <property type="entry name" value="Cu-oxidase_2nd"/>
</dbReference>
<feature type="transmembrane region" description="Helical" evidence="15">
    <location>
        <begin position="568"/>
        <end position="587"/>
    </location>
</feature>
<keyword evidence="20" id="KW-1185">Reference proteome</keyword>
<keyword evidence="14" id="KW-0325">Glycoprotein</keyword>
<dbReference type="Gene3D" id="2.60.40.420">
    <property type="entry name" value="Cupredoxins - blue copper proteins"/>
    <property type="match status" value="3"/>
</dbReference>
<keyword evidence="5" id="KW-0408">Iron</keyword>
<dbReference type="GO" id="GO:0010106">
    <property type="term" value="P:cellular response to iron ion starvation"/>
    <property type="evidence" value="ECO:0007669"/>
    <property type="project" value="TreeGrafter"/>
</dbReference>
<evidence type="ECO:0000256" key="13">
    <source>
        <dbReference type="ARBA" id="ARBA00023136"/>
    </source>
</evidence>
<keyword evidence="8" id="KW-0732">Signal</keyword>
<sequence length="631" mass="71518">MLILRVVYALVWALLSVSPKTHVFHFNLTYVDADADGTFSRRMIGINNQWPLPTIRVKKNDRIQIHFTNLLETKASLHFHGLFQQGTNAMDGPEMVTQCPVAPGSTFLYDFKVTKQAGTYWYHSHSGSQYADGLRGILIVEDTEQDYHFHFDEEVVLSVGEHYHQESSEVLSKFMSRYNPTGAEPIPQNSLFNETKNVTWHVEPGKTYLLRIVNMGLFTSQYLSIEDHTFTIVEADGVFVEPQEVDSLYIAVAQRYSVLVKSKKSTKKNYRFLNIIDQEMLDVLPADLQVISTNWMVYNDDVEMPSPLENNDKSFENQLAKMHPFDDFYLVPLGKEALLPDADVVITLDFTMDVLGDGVTYASFNGVSYVPPKVPTLYSVVSSGKYANNQQVYGSNTNTFVIQNNEVVDIVLNNMDPGKHPFHLHGHTFQVISRSPEGMDEEDPIKFDPNNSSHTNYPEYPMIRDTVQVHPNGFFVLRFKADNPGVWFFHCHVDWHLEQGLAITFVEAPFEIQKQKIIPNHYDNCKSSNVSTIGNAAGNYGETKESWLNLQGENVQVAPLPAGFTTKGYVAMILCTLVAVYGVWSIYKYGMEDVNSEDTEAVIRKLYDILRTNGALEPEYDDGDEELLIAS</sequence>
<keyword evidence="11 19" id="KW-0560">Oxidoreductase</keyword>
<comment type="subcellular location">
    <subcellularLocation>
        <location evidence="2">Cell membrane</location>
        <topology evidence="2">Single-pass membrane protein</topology>
    </subcellularLocation>
</comment>
<protein>
    <submittedName>
        <fullName evidence="19">Multicopper oxidase</fullName>
        <ecNumber evidence="19">1.10.3.2</ecNumber>
    </submittedName>
</protein>
<accession>A3LZE5</accession>
<evidence type="ECO:0000313" key="19">
    <source>
        <dbReference type="EMBL" id="ABN68144.2"/>
    </source>
</evidence>
<dbReference type="OrthoDB" id="2121828at2759"/>
<dbReference type="PANTHER" id="PTHR11709:SF361">
    <property type="entry name" value="IRON TRANSPORT MULTICOPPER OXIDASE FET3"/>
    <property type="match status" value="1"/>
</dbReference>
<dbReference type="Pfam" id="PF07732">
    <property type="entry name" value="Cu-oxidase_3"/>
    <property type="match status" value="1"/>
</dbReference>
<name>A3LZE5_PICST</name>
<dbReference type="EC" id="1.10.3.2" evidence="19"/>
<dbReference type="GeneID" id="4840639"/>
<comment type="cofactor">
    <cofactor evidence="1">
        <name>Cu cation</name>
        <dbReference type="ChEBI" id="CHEBI:23378"/>
    </cofactor>
</comment>
<dbReference type="KEGG" id="pic:PICST_79365"/>
<dbReference type="HOGENOM" id="CLU_006504_7_3_1"/>
<feature type="domain" description="Plastocyanin-like" evidence="18">
    <location>
        <begin position="29"/>
        <end position="144"/>
    </location>
</feature>
<dbReference type="Proteomes" id="UP000002258">
    <property type="component" value="Chromosome 7"/>
</dbReference>
<dbReference type="GO" id="GO:0005507">
    <property type="term" value="F:copper ion binding"/>
    <property type="evidence" value="ECO:0007669"/>
    <property type="project" value="InterPro"/>
</dbReference>
<dbReference type="CDD" id="cd13851">
    <property type="entry name" value="CuRO_1_Fet3p"/>
    <property type="match status" value="1"/>
</dbReference>
<dbReference type="CDD" id="cd13899">
    <property type="entry name" value="CuRO_3_Fet3p"/>
    <property type="match status" value="1"/>
</dbReference>
<dbReference type="InterPro" id="IPR002355">
    <property type="entry name" value="Cu_oxidase_Cu_BS"/>
</dbReference>
<dbReference type="FunFam" id="2.60.40.420:FF:000024">
    <property type="entry name" value="FET5p Multicopper oxidase"/>
    <property type="match status" value="1"/>
</dbReference>
<evidence type="ECO:0000256" key="1">
    <source>
        <dbReference type="ARBA" id="ARBA00001935"/>
    </source>
</evidence>
<keyword evidence="7" id="KW-0479">Metal-binding</keyword>
<dbReference type="InterPro" id="IPR045087">
    <property type="entry name" value="Cu-oxidase_fam"/>
</dbReference>
<evidence type="ECO:0000256" key="5">
    <source>
        <dbReference type="ARBA" id="ARBA00022496"/>
    </source>
</evidence>
<dbReference type="GO" id="GO:0052716">
    <property type="term" value="F:hydroquinone:oxygen oxidoreductase activity"/>
    <property type="evidence" value="ECO:0007669"/>
    <property type="project" value="UniProtKB-EC"/>
</dbReference>
<dbReference type="OMA" id="GHNFQIV"/>
<dbReference type="RefSeq" id="XP_001386173.2">
    <property type="nucleotide sequence ID" value="XM_001386136.1"/>
</dbReference>
<evidence type="ECO:0000256" key="10">
    <source>
        <dbReference type="ARBA" id="ARBA00022989"/>
    </source>
</evidence>
<dbReference type="InterPro" id="IPR008972">
    <property type="entry name" value="Cupredoxin"/>
</dbReference>
<dbReference type="GO" id="GO:0004322">
    <property type="term" value="F:ferroxidase activity"/>
    <property type="evidence" value="ECO:0007669"/>
    <property type="project" value="TreeGrafter"/>
</dbReference>
<feature type="domain" description="Plastocyanin-like" evidence="16">
    <location>
        <begin position="153"/>
        <end position="299"/>
    </location>
</feature>
<evidence type="ECO:0000259" key="18">
    <source>
        <dbReference type="Pfam" id="PF07732"/>
    </source>
</evidence>
<dbReference type="FunFam" id="2.60.40.420:FF:000025">
    <property type="entry name" value="FET5p Multicopper oxidase"/>
    <property type="match status" value="1"/>
</dbReference>
<dbReference type="InterPro" id="IPR033138">
    <property type="entry name" value="Cu_oxidase_CS"/>
</dbReference>
<dbReference type="eggNOG" id="KOG1263">
    <property type="taxonomic scope" value="Eukaryota"/>
</dbReference>
<organism evidence="19 20">
    <name type="scientific">Scheffersomyces stipitis (strain ATCC 58785 / CBS 6054 / NBRC 10063 / NRRL Y-11545)</name>
    <name type="common">Yeast</name>
    <name type="synonym">Pichia stipitis</name>
    <dbReference type="NCBI Taxonomy" id="322104"/>
    <lineage>
        <taxon>Eukaryota</taxon>
        <taxon>Fungi</taxon>
        <taxon>Dikarya</taxon>
        <taxon>Ascomycota</taxon>
        <taxon>Saccharomycotina</taxon>
        <taxon>Pichiomycetes</taxon>
        <taxon>Debaryomycetaceae</taxon>
        <taxon>Scheffersomyces</taxon>
    </lineage>
</organism>
<dbReference type="EMBL" id="CP000501">
    <property type="protein sequence ID" value="ABN68144.2"/>
    <property type="molecule type" value="Genomic_DNA"/>
</dbReference>
<dbReference type="InterPro" id="IPR044130">
    <property type="entry name" value="CuRO_2_Fet3-like"/>
</dbReference>
<reference evidence="19 20" key="1">
    <citation type="journal article" date="2007" name="Nat. Biotechnol.">
        <title>Genome sequence of the lignocellulose-bioconverting and xylose-fermenting yeast Pichia stipitis.</title>
        <authorList>
            <person name="Jeffries T.W."/>
            <person name="Grigoriev I.V."/>
            <person name="Grimwood J."/>
            <person name="Laplaza J.M."/>
            <person name="Aerts A."/>
            <person name="Salamov A."/>
            <person name="Schmutz J."/>
            <person name="Lindquist E."/>
            <person name="Dehal P."/>
            <person name="Shapiro H."/>
            <person name="Jin Y.S."/>
            <person name="Passoth V."/>
            <person name="Richardson P.M."/>
        </authorList>
    </citation>
    <scope>NUCLEOTIDE SEQUENCE [LARGE SCALE GENOMIC DNA]</scope>
    <source>
        <strain evidence="20">ATCC 58785 / CBS 6054 / NBRC 10063 / NRRL Y-11545</strain>
    </source>
</reference>
<evidence type="ECO:0000256" key="15">
    <source>
        <dbReference type="SAM" id="Phobius"/>
    </source>
</evidence>
<keyword evidence="13 15" id="KW-0472">Membrane</keyword>
<comment type="similarity">
    <text evidence="3">Belongs to the multicopper oxidase family.</text>
</comment>
<evidence type="ECO:0000256" key="7">
    <source>
        <dbReference type="ARBA" id="ARBA00022723"/>
    </source>
</evidence>
<evidence type="ECO:0000256" key="3">
    <source>
        <dbReference type="ARBA" id="ARBA00010609"/>
    </source>
</evidence>
<dbReference type="InterPro" id="IPR011706">
    <property type="entry name" value="Cu-oxidase_C"/>
</dbReference>
<evidence type="ECO:0000256" key="11">
    <source>
        <dbReference type="ARBA" id="ARBA00023002"/>
    </source>
</evidence>
<evidence type="ECO:0000256" key="14">
    <source>
        <dbReference type="ARBA" id="ARBA00023180"/>
    </source>
</evidence>